<evidence type="ECO:0000259" key="2">
    <source>
        <dbReference type="Pfam" id="PF00675"/>
    </source>
</evidence>
<evidence type="ECO:0000259" key="3">
    <source>
        <dbReference type="Pfam" id="PF05193"/>
    </source>
</evidence>
<dbReference type="Proteomes" id="UP000245921">
    <property type="component" value="Unassembled WGS sequence"/>
</dbReference>
<proteinExistence type="inferred from homology"/>
<feature type="domain" description="Peptidase M16 N-terminal" evidence="2">
    <location>
        <begin position="15"/>
        <end position="154"/>
    </location>
</feature>
<dbReference type="InterPro" id="IPR011765">
    <property type="entry name" value="Pept_M16_N"/>
</dbReference>
<accession>A0AA45HHI4</accession>
<comment type="similarity">
    <text evidence="1">Belongs to the peptidase M16 family.</text>
</comment>
<comment type="caution">
    <text evidence="4">The sequence shown here is derived from an EMBL/GenBank/DDBJ whole genome shotgun (WGS) entry which is preliminary data.</text>
</comment>
<keyword evidence="5" id="KW-1185">Reference proteome</keyword>
<dbReference type="Gene3D" id="3.30.830.10">
    <property type="entry name" value="Metalloenzyme, LuxS/M16 peptidase-like"/>
    <property type="match status" value="2"/>
</dbReference>
<dbReference type="RefSeq" id="WP_109606416.1">
    <property type="nucleotide sequence ID" value="NZ_JAMHJO010000020.1"/>
</dbReference>
<dbReference type="GO" id="GO:0046872">
    <property type="term" value="F:metal ion binding"/>
    <property type="evidence" value="ECO:0007669"/>
    <property type="project" value="InterPro"/>
</dbReference>
<organism evidence="4 5">
    <name type="scientific">Oceanotoga teriensis</name>
    <dbReference type="NCBI Taxonomy" id="515440"/>
    <lineage>
        <taxon>Bacteria</taxon>
        <taxon>Thermotogati</taxon>
        <taxon>Thermotogota</taxon>
        <taxon>Thermotogae</taxon>
        <taxon>Petrotogales</taxon>
        <taxon>Petrotogaceae</taxon>
        <taxon>Oceanotoga</taxon>
    </lineage>
</organism>
<dbReference type="SUPFAM" id="SSF63411">
    <property type="entry name" value="LuxS/MPP-like metallohydrolase"/>
    <property type="match status" value="2"/>
</dbReference>
<sequence length="405" mass="46841">MYSLHKMKNGMDVILLPRKTMRSAAVMYCVKTGSSHEKEEIAGISHFIEHTVFRKTKNRNNIMIKKPLEEVGGSLNAFTTRNMTVFYSKVPSIEIETAIDILSDITFNATLIDEDIEKERNVILEEIAMYEDDPVDLTFENLSKNIFDEDFARPVIGYKHTVRELNNRKLYPYYKKHYNPSNTIVVVSGGFDEEKILKKFKEMNIGESGINNDFKSPILKKEDILIKKTKKELSQNYIINAFKAPNKKSEYYYPSLILNTLLGSGMSSLLFNKIREEEGLVYEIATDYNAYRENGLFLIFAATTSENIKNYNDRLSETIYNFSDRKDLNEWFNYGKKRLIGRLTIDIESNVALGMNTLDSYLTYGRIVNIDEIVEKIQKVQMEDVIEASNIIFSSNRYTSMLNPE</sequence>
<evidence type="ECO:0000313" key="4">
    <source>
        <dbReference type="EMBL" id="PWJ87139.1"/>
    </source>
</evidence>
<dbReference type="InterPro" id="IPR007863">
    <property type="entry name" value="Peptidase_M16_C"/>
</dbReference>
<gene>
    <name evidence="4" type="ORF">C7380_12621</name>
</gene>
<dbReference type="EMBL" id="QGGI01000026">
    <property type="protein sequence ID" value="PWJ87139.1"/>
    <property type="molecule type" value="Genomic_DNA"/>
</dbReference>
<dbReference type="Pfam" id="PF05193">
    <property type="entry name" value="Peptidase_M16_C"/>
    <property type="match status" value="1"/>
</dbReference>
<evidence type="ECO:0000256" key="1">
    <source>
        <dbReference type="ARBA" id="ARBA00007261"/>
    </source>
</evidence>
<dbReference type="PANTHER" id="PTHR11851">
    <property type="entry name" value="METALLOPROTEASE"/>
    <property type="match status" value="1"/>
</dbReference>
<dbReference type="AlphaFoldDB" id="A0AA45HHI4"/>
<dbReference type="InterPro" id="IPR011249">
    <property type="entry name" value="Metalloenz_LuxS/M16"/>
</dbReference>
<dbReference type="PANTHER" id="PTHR11851:SF49">
    <property type="entry name" value="MITOCHONDRIAL-PROCESSING PEPTIDASE SUBUNIT ALPHA"/>
    <property type="match status" value="1"/>
</dbReference>
<dbReference type="Pfam" id="PF00675">
    <property type="entry name" value="Peptidase_M16"/>
    <property type="match status" value="1"/>
</dbReference>
<name>A0AA45HHI4_9BACT</name>
<evidence type="ECO:0000313" key="5">
    <source>
        <dbReference type="Proteomes" id="UP000245921"/>
    </source>
</evidence>
<protein>
    <submittedName>
        <fullName evidence="4">Zn-dependent peptidase</fullName>
    </submittedName>
</protein>
<dbReference type="InterPro" id="IPR050361">
    <property type="entry name" value="MPP/UQCRC_Complex"/>
</dbReference>
<reference evidence="4 5" key="1">
    <citation type="submission" date="2018-05" db="EMBL/GenBank/DDBJ databases">
        <title>Genomic Encyclopedia of Type Strains, Phase IV (KMG-IV): sequencing the most valuable type-strain genomes for metagenomic binning, comparative biology and taxonomic classification.</title>
        <authorList>
            <person name="Goeker M."/>
        </authorList>
    </citation>
    <scope>NUCLEOTIDE SEQUENCE [LARGE SCALE GENOMIC DNA]</scope>
    <source>
        <strain evidence="4 5">DSM 24906</strain>
    </source>
</reference>
<feature type="domain" description="Peptidase M16 C-terminal" evidence="3">
    <location>
        <begin position="168"/>
        <end position="317"/>
    </location>
</feature>